<keyword evidence="2" id="KW-0732">Signal</keyword>
<reference evidence="4 5" key="1">
    <citation type="journal article" date="2013" name="Proc. Natl. Acad. Sci. U.S.A.">
        <title>The king cobra genome reveals dynamic gene evolution and adaptation in the snake venom system.</title>
        <authorList>
            <person name="Vonk F.J."/>
            <person name="Casewell N.R."/>
            <person name="Henkel C.V."/>
            <person name="Heimberg A.M."/>
            <person name="Jansen H.J."/>
            <person name="McCleary R.J."/>
            <person name="Kerkkamp H.M."/>
            <person name="Vos R.A."/>
            <person name="Guerreiro I."/>
            <person name="Calvete J.J."/>
            <person name="Wuster W."/>
            <person name="Woods A.E."/>
            <person name="Logan J.M."/>
            <person name="Harrison R.A."/>
            <person name="Castoe T.A."/>
            <person name="de Koning A.P."/>
            <person name="Pollock D.D."/>
            <person name="Yandell M."/>
            <person name="Calderon D."/>
            <person name="Renjifo C."/>
            <person name="Currier R.B."/>
            <person name="Salgado D."/>
            <person name="Pla D."/>
            <person name="Sanz L."/>
            <person name="Hyder A.S."/>
            <person name="Ribeiro J.M."/>
            <person name="Arntzen J.W."/>
            <person name="van den Thillart G.E."/>
            <person name="Boetzer M."/>
            <person name="Pirovano W."/>
            <person name="Dirks R.P."/>
            <person name="Spaink H.P."/>
            <person name="Duboule D."/>
            <person name="McGlinn E."/>
            <person name="Kini R.M."/>
            <person name="Richardson M.K."/>
        </authorList>
    </citation>
    <scope>NUCLEOTIDE SEQUENCE</scope>
    <source>
        <tissue evidence="4">Blood</tissue>
    </source>
</reference>
<dbReference type="EMBL" id="AZIM01008757">
    <property type="protein sequence ID" value="ETE57332.1"/>
    <property type="molecule type" value="Genomic_DNA"/>
</dbReference>
<sequence>MPRVITEGCSCLLNLLLNTCACFHLQLDHAKRHLTTSITTLNHLHMLAGGVDSLEVGQADSSTVGAPTFLLFRETLVKFCPLLQPFLPPCQQKGRGEQRGSSGTERSRATVNDVSQSQLHPGSAGMLNHCHACHRFTITALYHCIGRVQNGVVRWPKGEALPSQSGGCEFDPNGIWPLKHTANSIQLPRLHPARDYGVVK</sequence>
<evidence type="ECO:0000313" key="4">
    <source>
        <dbReference type="EMBL" id="ETE57332.1"/>
    </source>
</evidence>
<feature type="signal peptide" evidence="2">
    <location>
        <begin position="1"/>
        <end position="22"/>
    </location>
</feature>
<proteinExistence type="predicted"/>
<evidence type="ECO:0000256" key="2">
    <source>
        <dbReference type="SAM" id="SignalP"/>
    </source>
</evidence>
<feature type="non-terminal residue" evidence="4">
    <location>
        <position position="1"/>
    </location>
</feature>
<dbReference type="OrthoDB" id="10261632at2759"/>
<feature type="domain" description="Vps53 N-terminal" evidence="3">
    <location>
        <begin position="26"/>
        <end position="56"/>
    </location>
</feature>
<keyword evidence="5" id="KW-1185">Reference proteome</keyword>
<protein>
    <submittedName>
        <fullName evidence="4">Vacuolar protein sorting-associated protein 53-like protein</fullName>
    </submittedName>
</protein>
<feature type="region of interest" description="Disordered" evidence="1">
    <location>
        <begin position="91"/>
        <end position="120"/>
    </location>
</feature>
<evidence type="ECO:0000256" key="1">
    <source>
        <dbReference type="SAM" id="MobiDB-lite"/>
    </source>
</evidence>
<accession>V8N6Z4</accession>
<comment type="caution">
    <text evidence="4">The sequence shown here is derived from an EMBL/GenBank/DDBJ whole genome shotgun (WGS) entry which is preliminary data.</text>
</comment>
<evidence type="ECO:0000259" key="3">
    <source>
        <dbReference type="Pfam" id="PF04100"/>
    </source>
</evidence>
<name>V8N6Z4_OPHHA</name>
<evidence type="ECO:0000313" key="5">
    <source>
        <dbReference type="Proteomes" id="UP000018936"/>
    </source>
</evidence>
<gene>
    <name evidence="4" type="primary">VPS53</name>
    <name evidence="4" type="ORF">L345_16955</name>
</gene>
<dbReference type="InterPro" id="IPR007234">
    <property type="entry name" value="Vps53_N"/>
</dbReference>
<dbReference type="Pfam" id="PF04100">
    <property type="entry name" value="Vps53_N"/>
    <property type="match status" value="1"/>
</dbReference>
<dbReference type="Proteomes" id="UP000018936">
    <property type="component" value="Unassembled WGS sequence"/>
</dbReference>
<organism evidence="4 5">
    <name type="scientific">Ophiophagus hannah</name>
    <name type="common">King cobra</name>
    <name type="synonym">Naja hannah</name>
    <dbReference type="NCBI Taxonomy" id="8665"/>
    <lineage>
        <taxon>Eukaryota</taxon>
        <taxon>Metazoa</taxon>
        <taxon>Chordata</taxon>
        <taxon>Craniata</taxon>
        <taxon>Vertebrata</taxon>
        <taxon>Euteleostomi</taxon>
        <taxon>Lepidosauria</taxon>
        <taxon>Squamata</taxon>
        <taxon>Bifurcata</taxon>
        <taxon>Unidentata</taxon>
        <taxon>Episquamata</taxon>
        <taxon>Toxicofera</taxon>
        <taxon>Serpentes</taxon>
        <taxon>Colubroidea</taxon>
        <taxon>Elapidae</taxon>
        <taxon>Elapinae</taxon>
        <taxon>Ophiophagus</taxon>
    </lineage>
</organism>
<feature type="compositionally biased region" description="Polar residues" evidence="1">
    <location>
        <begin position="99"/>
        <end position="120"/>
    </location>
</feature>
<feature type="chain" id="PRO_5004771413" evidence="2">
    <location>
        <begin position="23"/>
        <end position="200"/>
    </location>
</feature>
<dbReference type="AlphaFoldDB" id="V8N6Z4"/>